<dbReference type="Gene3D" id="3.40.390.30">
    <property type="entry name" value="Metalloproteases ('zincins'), catalytic domain"/>
    <property type="match status" value="1"/>
</dbReference>
<comment type="function">
    <text evidence="7">Single strand-specific metallo-endoribonuclease involved in late-stage 70S ribosome quality control and in maturation of the 3' terminus of the 16S rRNA.</text>
</comment>
<organism evidence="8 9">
    <name type="scientific">Rhodobium gokarnense</name>
    <dbReference type="NCBI Taxonomy" id="364296"/>
    <lineage>
        <taxon>Bacteria</taxon>
        <taxon>Pseudomonadati</taxon>
        <taxon>Pseudomonadota</taxon>
        <taxon>Alphaproteobacteria</taxon>
        <taxon>Hyphomicrobiales</taxon>
        <taxon>Rhodobiaceae</taxon>
        <taxon>Rhodobium</taxon>
    </lineage>
</organism>
<evidence type="ECO:0000256" key="5">
    <source>
        <dbReference type="ARBA" id="ARBA00022801"/>
    </source>
</evidence>
<evidence type="ECO:0000313" key="8">
    <source>
        <dbReference type="EMBL" id="MCW2310089.1"/>
    </source>
</evidence>
<keyword evidence="2 7" id="KW-0540">Nuclease</keyword>
<feature type="binding site" evidence="7">
    <location>
        <position position="137"/>
    </location>
    <ligand>
        <name>Zn(2+)</name>
        <dbReference type="ChEBI" id="CHEBI:29105"/>
        <note>catalytic</note>
    </ligand>
</feature>
<proteinExistence type="inferred from homology"/>
<dbReference type="Proteomes" id="UP001209755">
    <property type="component" value="Unassembled WGS sequence"/>
</dbReference>
<dbReference type="SUPFAM" id="SSF55486">
    <property type="entry name" value="Metalloproteases ('zincins'), catalytic domain"/>
    <property type="match status" value="1"/>
</dbReference>
<dbReference type="Pfam" id="PF02130">
    <property type="entry name" value="YbeY"/>
    <property type="match status" value="1"/>
</dbReference>
<keyword evidence="4 7" id="KW-0255">Endonuclease</keyword>
<keyword evidence="3 7" id="KW-0479">Metal-binding</keyword>
<evidence type="ECO:0000256" key="3">
    <source>
        <dbReference type="ARBA" id="ARBA00022723"/>
    </source>
</evidence>
<accession>A0ABT3HI64</accession>
<feature type="binding site" evidence="7">
    <location>
        <position position="133"/>
    </location>
    <ligand>
        <name>Zn(2+)</name>
        <dbReference type="ChEBI" id="CHEBI:29105"/>
        <note>catalytic</note>
    </ligand>
</feature>
<gene>
    <name evidence="7" type="primary">ybeY</name>
    <name evidence="8" type="ORF">M2319_004454</name>
</gene>
<comment type="cofactor">
    <cofactor evidence="7">
        <name>Zn(2+)</name>
        <dbReference type="ChEBI" id="CHEBI:29105"/>
    </cofactor>
    <text evidence="7">Binds 1 zinc ion.</text>
</comment>
<dbReference type="PANTHER" id="PTHR46986:SF1">
    <property type="entry name" value="ENDORIBONUCLEASE YBEY, CHLOROPLASTIC"/>
    <property type="match status" value="1"/>
</dbReference>
<evidence type="ECO:0000256" key="6">
    <source>
        <dbReference type="ARBA" id="ARBA00022833"/>
    </source>
</evidence>
<comment type="subcellular location">
    <subcellularLocation>
        <location evidence="7">Cytoplasm</location>
    </subcellularLocation>
</comment>
<comment type="similarity">
    <text evidence="1 7">Belongs to the endoribonuclease YbeY family.</text>
</comment>
<dbReference type="EC" id="3.1.-.-" evidence="7"/>
<evidence type="ECO:0000256" key="2">
    <source>
        <dbReference type="ARBA" id="ARBA00022722"/>
    </source>
</evidence>
<evidence type="ECO:0000256" key="1">
    <source>
        <dbReference type="ARBA" id="ARBA00010875"/>
    </source>
</evidence>
<name>A0ABT3HI64_9HYPH</name>
<keyword evidence="7" id="KW-0963">Cytoplasm</keyword>
<protein>
    <recommendedName>
        <fullName evidence="7">Endoribonuclease YbeY</fullName>
        <ecNumber evidence="7">3.1.-.-</ecNumber>
    </recommendedName>
</protein>
<evidence type="ECO:0000256" key="4">
    <source>
        <dbReference type="ARBA" id="ARBA00022759"/>
    </source>
</evidence>
<comment type="caution">
    <text evidence="8">The sequence shown here is derived from an EMBL/GenBank/DDBJ whole genome shotgun (WGS) entry which is preliminary data.</text>
</comment>
<keyword evidence="5 7" id="KW-0378">Hydrolase</keyword>
<evidence type="ECO:0000256" key="7">
    <source>
        <dbReference type="HAMAP-Rule" id="MF_00009"/>
    </source>
</evidence>
<dbReference type="EMBL" id="JAOQNS010000018">
    <property type="protein sequence ID" value="MCW2310089.1"/>
    <property type="molecule type" value="Genomic_DNA"/>
</dbReference>
<keyword evidence="9" id="KW-1185">Reference proteome</keyword>
<dbReference type="InterPro" id="IPR020549">
    <property type="entry name" value="YbeY_CS"/>
</dbReference>
<keyword evidence="6 7" id="KW-0862">Zinc</keyword>
<dbReference type="PANTHER" id="PTHR46986">
    <property type="entry name" value="ENDORIBONUCLEASE YBEY, CHLOROPLASTIC"/>
    <property type="match status" value="1"/>
</dbReference>
<sequence length="178" mass="19017">MSAMTAPAAERTLPFEIAIQVEADDWTGAGMPDLDALAARAASATTAIVALETVPGSEVSLLFCNDATIRDLNNRFRGKDKATNVLSFPGDEPSEGPMGPLIGDIALAFETICRESSELGIPFDDHLTHLIVHGLLHLFGYDHIFDEDAAVMEPLETRILATLGIADPYASATFAMDQ</sequence>
<dbReference type="PROSITE" id="PS01306">
    <property type="entry name" value="UPF0054"/>
    <property type="match status" value="1"/>
</dbReference>
<dbReference type="NCBIfam" id="TIGR00043">
    <property type="entry name" value="rRNA maturation RNase YbeY"/>
    <property type="match status" value="1"/>
</dbReference>
<dbReference type="HAMAP" id="MF_00009">
    <property type="entry name" value="Endoribonucl_YbeY"/>
    <property type="match status" value="1"/>
</dbReference>
<dbReference type="InterPro" id="IPR002036">
    <property type="entry name" value="YbeY"/>
</dbReference>
<keyword evidence="7" id="KW-0698">rRNA processing</keyword>
<keyword evidence="7" id="KW-0690">Ribosome biogenesis</keyword>
<evidence type="ECO:0000313" key="9">
    <source>
        <dbReference type="Proteomes" id="UP001209755"/>
    </source>
</evidence>
<reference evidence="9" key="1">
    <citation type="submission" date="2023-07" db="EMBL/GenBank/DDBJ databases">
        <title>Genome sequencing of Purple Non-Sulfur Bacteria from various extreme environments.</title>
        <authorList>
            <person name="Mayer M."/>
        </authorList>
    </citation>
    <scope>NUCLEOTIDE SEQUENCE [LARGE SCALE GENOMIC DNA]</scope>
    <source>
        <strain evidence="9">DSM 17935</strain>
    </source>
</reference>
<dbReference type="InterPro" id="IPR023091">
    <property type="entry name" value="MetalPrtase_cat_dom_sf_prd"/>
</dbReference>
<feature type="binding site" evidence="7">
    <location>
        <position position="143"/>
    </location>
    <ligand>
        <name>Zn(2+)</name>
        <dbReference type="ChEBI" id="CHEBI:29105"/>
        <note>catalytic</note>
    </ligand>
</feature>